<gene>
    <name evidence="2" type="ORF">EIN_116470</name>
</gene>
<sequence>MTTIYCGLPVVFSLPDNFGVSVLVLFIFFLSCVFVLVLMLFVITLKPSKYRYTIIPNSTIQNAITFNYTTPNYHNQIISTTHFNYSGVCSNVFKYQPNNKRDLWLTAVGVTSDSYYKKIMKDVPLVLGLAHSSIPHADKVIILFKGYNYSELITLAHKNGFKTLEVDMSYIKKCQDASKRFFAFKEYIQNNTEKYDRVLISDFRDVFIFADFFATFSSNDLFFTPECTYGGKSCVTLNEWSNKIWMRKGFGQKVSDGYVKNSSLLINVGTTFGGTEQVLNYVKLMTETMKPERYSEWGHDQAVHNYIFYTHYFNQRYNFYIENLKEKTIENTHKNYILDRCSQRFCFKEIGTIVYDSQKKTLFTKETRCAPVLRHKISAYGLKLDWDGVAQNL</sequence>
<dbReference type="AlphaFoldDB" id="L7FNQ2"/>
<dbReference type="OrthoDB" id="25137at2759"/>
<dbReference type="Proteomes" id="UP000014680">
    <property type="component" value="Unassembled WGS sequence"/>
</dbReference>
<keyword evidence="1" id="KW-0812">Transmembrane</keyword>
<evidence type="ECO:0000256" key="1">
    <source>
        <dbReference type="SAM" id="Phobius"/>
    </source>
</evidence>
<dbReference type="RefSeq" id="XP_004261307.1">
    <property type="nucleotide sequence ID" value="XM_004261259.1"/>
</dbReference>
<evidence type="ECO:0000313" key="2">
    <source>
        <dbReference type="EMBL" id="ELP94536.1"/>
    </source>
</evidence>
<dbReference type="EMBL" id="KB206203">
    <property type="protein sequence ID" value="ELP94536.1"/>
    <property type="molecule type" value="Genomic_DNA"/>
</dbReference>
<keyword evidence="3" id="KW-1185">Reference proteome</keyword>
<proteinExistence type="predicted"/>
<dbReference type="KEGG" id="eiv:EIN_116470"/>
<accession>L7FNQ2</accession>
<keyword evidence="1" id="KW-1133">Transmembrane helix</keyword>
<keyword evidence="1" id="KW-0472">Membrane</keyword>
<reference evidence="2 3" key="1">
    <citation type="submission" date="2012-10" db="EMBL/GenBank/DDBJ databases">
        <authorList>
            <person name="Zafar N."/>
            <person name="Inman J."/>
            <person name="Hall N."/>
            <person name="Lorenzi H."/>
            <person name="Caler E."/>
        </authorList>
    </citation>
    <scope>NUCLEOTIDE SEQUENCE [LARGE SCALE GENOMIC DNA]</scope>
    <source>
        <strain evidence="2 3">IP1</strain>
    </source>
</reference>
<dbReference type="GeneID" id="14893524"/>
<protein>
    <submittedName>
        <fullName evidence="2">Uncharacterized protein</fullName>
    </submittedName>
</protein>
<organism evidence="2 3">
    <name type="scientific">Entamoeba invadens IP1</name>
    <dbReference type="NCBI Taxonomy" id="370355"/>
    <lineage>
        <taxon>Eukaryota</taxon>
        <taxon>Amoebozoa</taxon>
        <taxon>Evosea</taxon>
        <taxon>Archamoebae</taxon>
        <taxon>Mastigamoebida</taxon>
        <taxon>Entamoebidae</taxon>
        <taxon>Entamoeba</taxon>
    </lineage>
</organism>
<evidence type="ECO:0000313" key="3">
    <source>
        <dbReference type="Proteomes" id="UP000014680"/>
    </source>
</evidence>
<feature type="transmembrane region" description="Helical" evidence="1">
    <location>
        <begin position="20"/>
        <end position="43"/>
    </location>
</feature>
<dbReference type="VEuPathDB" id="AmoebaDB:EIN_116470"/>
<name>L7FNQ2_ENTIV</name>